<dbReference type="AlphaFoldDB" id="A0A6A8M451"/>
<dbReference type="PANTHER" id="PTHR47683:SF2">
    <property type="entry name" value="RNA-BINDING S4 DOMAIN-CONTAINING PROTEIN"/>
    <property type="match status" value="1"/>
</dbReference>
<comment type="similarity">
    <text evidence="1 5">Belongs to the pseudouridine synthase RsuA family.</text>
</comment>
<dbReference type="NCBIfam" id="TIGR00093">
    <property type="entry name" value="pseudouridine synthase"/>
    <property type="match status" value="1"/>
</dbReference>
<dbReference type="EC" id="5.4.99.-" evidence="5"/>
<dbReference type="GO" id="GO:0003723">
    <property type="term" value="F:RNA binding"/>
    <property type="evidence" value="ECO:0007669"/>
    <property type="project" value="UniProtKB-KW"/>
</dbReference>
<accession>A0A6A8M451</accession>
<dbReference type="Gene3D" id="3.30.2350.10">
    <property type="entry name" value="Pseudouridine synthase"/>
    <property type="match status" value="1"/>
</dbReference>
<dbReference type="InterPro" id="IPR036986">
    <property type="entry name" value="S4_RNA-bd_sf"/>
</dbReference>
<evidence type="ECO:0000259" key="6">
    <source>
        <dbReference type="SMART" id="SM00363"/>
    </source>
</evidence>
<feature type="domain" description="RNA-binding S4" evidence="6">
    <location>
        <begin position="1"/>
        <end position="58"/>
    </location>
</feature>
<dbReference type="InterPro" id="IPR050343">
    <property type="entry name" value="RsuA_PseudoU_synthase"/>
</dbReference>
<dbReference type="FunFam" id="3.10.290.10:FF:000003">
    <property type="entry name" value="Pseudouridine synthase"/>
    <property type="match status" value="1"/>
</dbReference>
<dbReference type="InterPro" id="IPR006145">
    <property type="entry name" value="PsdUridine_synth_RsuA/RluA"/>
</dbReference>
<dbReference type="InterPro" id="IPR020103">
    <property type="entry name" value="PsdUridine_synth_cat_dom_sf"/>
</dbReference>
<evidence type="ECO:0000256" key="1">
    <source>
        <dbReference type="ARBA" id="ARBA00008348"/>
    </source>
</evidence>
<evidence type="ECO:0000256" key="5">
    <source>
        <dbReference type="RuleBase" id="RU003887"/>
    </source>
</evidence>
<dbReference type="InterPro" id="IPR018496">
    <property type="entry name" value="PsdUridine_synth_RsuA/RluB_CS"/>
</dbReference>
<dbReference type="GO" id="GO:0120159">
    <property type="term" value="F:rRNA pseudouridine synthase activity"/>
    <property type="evidence" value="ECO:0007669"/>
    <property type="project" value="UniProtKB-ARBA"/>
</dbReference>
<dbReference type="GO" id="GO:0000455">
    <property type="term" value="P:enzyme-directed rRNA pseudouridine synthesis"/>
    <property type="evidence" value="ECO:0007669"/>
    <property type="project" value="UniProtKB-ARBA"/>
</dbReference>
<sequence>MRINKYIAASGICSRRKADVLVDQGKVSVNGQVLMEKGYEVKPGDRVEVEGRVLESSSKKYYYMVNKPVGYVTTVSDPEGRPTVMELVPDTGERLFPVGRLDINTSGLLIITNDGDLTNRLTHPSHELTKTYLARVEGIMGIKEAKMMEKGIRLKEFTTAPAKVKLIRHNKNSTLVKISIHEGKNRQVRRMFKAIGHPVMELERIAIGNINSRLPEGGCRKLNPNEVKYLKGTK</sequence>
<dbReference type="FunFam" id="3.30.70.1560:FF:000001">
    <property type="entry name" value="Pseudouridine synthase"/>
    <property type="match status" value="1"/>
</dbReference>
<dbReference type="GO" id="GO:0005829">
    <property type="term" value="C:cytosol"/>
    <property type="evidence" value="ECO:0007669"/>
    <property type="project" value="UniProtKB-ARBA"/>
</dbReference>
<dbReference type="SUPFAM" id="SSF55174">
    <property type="entry name" value="Alpha-L RNA-binding motif"/>
    <property type="match status" value="1"/>
</dbReference>
<dbReference type="Pfam" id="PF01479">
    <property type="entry name" value="S4"/>
    <property type="match status" value="1"/>
</dbReference>
<keyword evidence="2 4" id="KW-0694">RNA-binding</keyword>
<evidence type="ECO:0000256" key="4">
    <source>
        <dbReference type="PROSITE-ProRule" id="PRU00182"/>
    </source>
</evidence>
<gene>
    <name evidence="7" type="ORF">FYJ66_00700</name>
</gene>
<dbReference type="CDD" id="cd00165">
    <property type="entry name" value="S4"/>
    <property type="match status" value="1"/>
</dbReference>
<comment type="caution">
    <text evidence="7">The sequence shown here is derived from an EMBL/GenBank/DDBJ whole genome shotgun (WGS) entry which is preliminary data.</text>
</comment>
<dbReference type="Gene3D" id="3.10.290.10">
    <property type="entry name" value="RNA-binding S4 domain"/>
    <property type="match status" value="1"/>
</dbReference>
<dbReference type="SMART" id="SM00363">
    <property type="entry name" value="S4"/>
    <property type="match status" value="1"/>
</dbReference>
<dbReference type="PANTHER" id="PTHR47683">
    <property type="entry name" value="PSEUDOURIDINE SYNTHASE FAMILY PROTEIN-RELATED"/>
    <property type="match status" value="1"/>
</dbReference>
<evidence type="ECO:0000256" key="2">
    <source>
        <dbReference type="ARBA" id="ARBA00022884"/>
    </source>
</evidence>
<dbReference type="EMBL" id="VUNB01000001">
    <property type="protein sequence ID" value="MST68132.1"/>
    <property type="molecule type" value="Genomic_DNA"/>
</dbReference>
<dbReference type="Pfam" id="PF00849">
    <property type="entry name" value="PseudoU_synth_2"/>
    <property type="match status" value="1"/>
</dbReference>
<proteinExistence type="inferred from homology"/>
<dbReference type="InterPro" id="IPR000748">
    <property type="entry name" value="PsdUridine_synth_RsuA/RluB/E/F"/>
</dbReference>
<evidence type="ECO:0000313" key="7">
    <source>
        <dbReference type="EMBL" id="MST68132.1"/>
    </source>
</evidence>
<protein>
    <recommendedName>
        <fullName evidence="5">Pseudouridine synthase</fullName>
        <ecNumber evidence="5">5.4.99.-</ecNumber>
    </recommendedName>
</protein>
<dbReference type="PROSITE" id="PS01149">
    <property type="entry name" value="PSI_RSU"/>
    <property type="match status" value="1"/>
</dbReference>
<dbReference type="InterPro" id="IPR002942">
    <property type="entry name" value="S4_RNA-bd"/>
</dbReference>
<dbReference type="SUPFAM" id="SSF55120">
    <property type="entry name" value="Pseudouridine synthase"/>
    <property type="match status" value="1"/>
</dbReference>
<name>A0A6A8M451_9FIRM</name>
<evidence type="ECO:0000256" key="3">
    <source>
        <dbReference type="ARBA" id="ARBA00023235"/>
    </source>
</evidence>
<keyword evidence="3 5" id="KW-0413">Isomerase</keyword>
<organism evidence="7">
    <name type="scientific">Baileyella intestinalis</name>
    <dbReference type="NCBI Taxonomy" id="2606709"/>
    <lineage>
        <taxon>Bacteria</taxon>
        <taxon>Bacillati</taxon>
        <taxon>Bacillota</taxon>
        <taxon>Clostridia</taxon>
        <taxon>Peptostreptococcales</taxon>
        <taxon>Anaerovoracaceae</taxon>
        <taxon>Baileyella</taxon>
    </lineage>
</organism>
<dbReference type="RefSeq" id="WP_154571607.1">
    <property type="nucleotide sequence ID" value="NZ_VUNB01000001.1"/>
</dbReference>
<dbReference type="PROSITE" id="PS50889">
    <property type="entry name" value="S4"/>
    <property type="match status" value="1"/>
</dbReference>
<reference evidence="7" key="1">
    <citation type="submission" date="2019-09" db="EMBL/GenBank/DDBJ databases">
        <title>In-depth cultivation of the pig gut microbiome towards novel bacterial diversity and tailored functional studies.</title>
        <authorList>
            <person name="Wylensek D."/>
            <person name="Hitch T.C.A."/>
            <person name="Clavel T."/>
        </authorList>
    </citation>
    <scope>NUCLEOTIDE SEQUENCE</scope>
    <source>
        <strain evidence="7">RF-744-FAT-WT-3</strain>
    </source>
</reference>
<dbReference type="CDD" id="cd02870">
    <property type="entry name" value="PseudoU_synth_RsuA_like"/>
    <property type="match status" value="1"/>
</dbReference>